<dbReference type="PANTHER" id="PTHR45962">
    <property type="entry name" value="N-FATTY-ACYL-AMINO ACID SYNTHASE/HYDROLASE PM20D1"/>
    <property type="match status" value="1"/>
</dbReference>
<dbReference type="GO" id="GO:0051603">
    <property type="term" value="P:proteolysis involved in protein catabolic process"/>
    <property type="evidence" value="ECO:0007669"/>
    <property type="project" value="TreeGrafter"/>
</dbReference>
<dbReference type="Gene3D" id="3.30.70.360">
    <property type="match status" value="1"/>
</dbReference>
<dbReference type="PANTHER" id="PTHR45962:SF1">
    <property type="entry name" value="N-FATTY-ACYL-AMINO ACID SYNTHASE_HYDROLASE PM20D1"/>
    <property type="match status" value="1"/>
</dbReference>
<dbReference type="GO" id="GO:0000328">
    <property type="term" value="C:fungal-type vacuole lumen"/>
    <property type="evidence" value="ECO:0007669"/>
    <property type="project" value="TreeGrafter"/>
</dbReference>
<dbReference type="GO" id="GO:0004181">
    <property type="term" value="F:metallocarboxypeptidase activity"/>
    <property type="evidence" value="ECO:0007669"/>
    <property type="project" value="InterPro"/>
</dbReference>
<evidence type="ECO:0000313" key="10">
    <source>
        <dbReference type="Proteomes" id="UP001212152"/>
    </source>
</evidence>
<proteinExistence type="inferred from homology"/>
<protein>
    <recommendedName>
        <fullName evidence="8">Peptidase M20 dimerisation domain-containing protein</fullName>
    </recommendedName>
</protein>
<dbReference type="PIRSF" id="PIRSF037217">
    <property type="entry name" value="Carboxypeptidase_S"/>
    <property type="match status" value="1"/>
</dbReference>
<feature type="binding site" evidence="7">
    <location>
        <position position="246"/>
    </location>
    <ligand>
        <name>Zn(2+)</name>
        <dbReference type="ChEBI" id="CHEBI:29105"/>
        <label>1</label>
    </ligand>
</feature>
<evidence type="ECO:0000256" key="2">
    <source>
        <dbReference type="ARBA" id="ARBA00022670"/>
    </source>
</evidence>
<dbReference type="InterPro" id="IPR017141">
    <property type="entry name" value="Pept_M20_carboxypep"/>
</dbReference>
<dbReference type="Gene3D" id="3.40.630.10">
    <property type="entry name" value="Zn peptidases"/>
    <property type="match status" value="1"/>
</dbReference>
<feature type="binding site" evidence="7">
    <location>
        <position position="211"/>
    </location>
    <ligand>
        <name>Zn(2+)</name>
        <dbReference type="ChEBI" id="CHEBI:29105"/>
        <label>2</label>
    </ligand>
</feature>
<dbReference type="Pfam" id="PF01546">
    <property type="entry name" value="Peptidase_M20"/>
    <property type="match status" value="1"/>
</dbReference>
<evidence type="ECO:0000256" key="1">
    <source>
        <dbReference type="ARBA" id="ARBA00006247"/>
    </source>
</evidence>
<dbReference type="Proteomes" id="UP001212152">
    <property type="component" value="Unassembled WGS sequence"/>
</dbReference>
<name>A0AAD5TLU6_9FUNG</name>
<dbReference type="CDD" id="cd05674">
    <property type="entry name" value="M20_yscS"/>
    <property type="match status" value="1"/>
</dbReference>
<feature type="active site" description="Proton acceptor" evidence="6">
    <location>
        <position position="245"/>
    </location>
</feature>
<feature type="binding site" evidence="7">
    <location>
        <position position="211"/>
    </location>
    <ligand>
        <name>Zn(2+)</name>
        <dbReference type="ChEBI" id="CHEBI:29105"/>
        <label>1</label>
    </ligand>
</feature>
<comment type="similarity">
    <text evidence="1">Belongs to the peptidase M20A family.</text>
</comment>
<dbReference type="InterPro" id="IPR036264">
    <property type="entry name" value="Bact_exopeptidase_dim_dom"/>
</dbReference>
<dbReference type="SUPFAM" id="SSF55031">
    <property type="entry name" value="Bacterial exopeptidase dimerisation domain"/>
    <property type="match status" value="1"/>
</dbReference>
<organism evidence="9 10">
    <name type="scientific">Geranomyces variabilis</name>
    <dbReference type="NCBI Taxonomy" id="109894"/>
    <lineage>
        <taxon>Eukaryota</taxon>
        <taxon>Fungi</taxon>
        <taxon>Fungi incertae sedis</taxon>
        <taxon>Chytridiomycota</taxon>
        <taxon>Chytridiomycota incertae sedis</taxon>
        <taxon>Chytridiomycetes</taxon>
        <taxon>Spizellomycetales</taxon>
        <taxon>Powellomycetaceae</taxon>
        <taxon>Geranomyces</taxon>
    </lineage>
</organism>
<feature type="active site" evidence="6">
    <location>
        <position position="178"/>
    </location>
</feature>
<feature type="binding site" evidence="7">
    <location>
        <position position="274"/>
    </location>
    <ligand>
        <name>Zn(2+)</name>
        <dbReference type="ChEBI" id="CHEBI:29105"/>
        <label>2</label>
    </ligand>
</feature>
<dbReference type="SUPFAM" id="SSF53187">
    <property type="entry name" value="Zn-dependent exopeptidases"/>
    <property type="match status" value="1"/>
</dbReference>
<evidence type="ECO:0000256" key="5">
    <source>
        <dbReference type="ARBA" id="ARBA00022833"/>
    </source>
</evidence>
<dbReference type="InterPro" id="IPR011650">
    <property type="entry name" value="Peptidase_M20_dimer"/>
</dbReference>
<dbReference type="InterPro" id="IPR002933">
    <property type="entry name" value="Peptidase_M20"/>
</dbReference>
<evidence type="ECO:0000259" key="8">
    <source>
        <dbReference type="Pfam" id="PF07687"/>
    </source>
</evidence>
<keyword evidence="10" id="KW-1185">Reference proteome</keyword>
<sequence>MGYQPLSLDPSAAPAVRRPSRFRLSLLLAGLFAGAFFYTCGSSPSAWPVGDDTTAGGDSLCPQAMPKVPGVRPDITDKNYEGHLKNVEWRSAAAERLAAAVRINTETFDYLRDLPPPEKGDDVEDRKGLTEFRLWLEKTYPLVHKHLHLDVVNRYALLYRWQGTDEASKPLVLCSHMDTVPVPKSSLDQWIYPPFSGKIDGEYIWGRGSVDTKNTLVAIVEAAELLLSQDFKPERTVIFAFGYDEEISGYNGAKYLADALFALGLKDNVELLVDEGPGIAEELGSTFASVGVSEKGYTDITLTVSAQGGHSSIPPKHTGIGLLAKMITELEDNPFSPELVDENPFLGSLQCAAEHAKDMNPWLRAAIKNIGVVRKPLVKYLSKDPQMRYMMQTSQAVDMINGGVKLNALPEFVSAEINHRIAPQDSVASTEAHIVKTLLPVAKSHGLNFTFVDASNSSIVHNADANAVASMKIITYRGALEPAPVSPKSGRVWDMLAGTVRRVAEDTWELKDKEKKSDEDDGEPKDKTVVVVPMLMPANTDTRHYWPLTRHIYRYDPIRSDKSFGIHTVNERIPISDFIGSIAFFHELIRNFQELVQQAEFGGIPDPHHPSVV</sequence>
<evidence type="ECO:0000313" key="9">
    <source>
        <dbReference type="EMBL" id="KAJ3175799.1"/>
    </source>
</evidence>
<evidence type="ECO:0000256" key="4">
    <source>
        <dbReference type="ARBA" id="ARBA00022801"/>
    </source>
</evidence>
<comment type="caution">
    <text evidence="9">The sequence shown here is derived from an EMBL/GenBank/DDBJ whole genome shotgun (WGS) entry which is preliminary data.</text>
</comment>
<evidence type="ECO:0000256" key="6">
    <source>
        <dbReference type="PIRSR" id="PIRSR037217-1"/>
    </source>
</evidence>
<feature type="binding site" evidence="7">
    <location>
        <position position="176"/>
    </location>
    <ligand>
        <name>Zn(2+)</name>
        <dbReference type="ChEBI" id="CHEBI:29105"/>
        <label>2</label>
    </ligand>
</feature>
<keyword evidence="5 7" id="KW-0862">Zinc</keyword>
<dbReference type="InterPro" id="IPR001261">
    <property type="entry name" value="ArgE/DapE_CS"/>
</dbReference>
<gene>
    <name evidence="9" type="ORF">HDU87_005793</name>
</gene>
<evidence type="ECO:0000256" key="7">
    <source>
        <dbReference type="PIRSR" id="PIRSR037217-2"/>
    </source>
</evidence>
<accession>A0AAD5TLU6</accession>
<dbReference type="GO" id="GO:0046872">
    <property type="term" value="F:metal ion binding"/>
    <property type="evidence" value="ECO:0007669"/>
    <property type="project" value="UniProtKB-KW"/>
</dbReference>
<dbReference type="Pfam" id="PF07687">
    <property type="entry name" value="M20_dimer"/>
    <property type="match status" value="1"/>
</dbReference>
<keyword evidence="3 7" id="KW-0479">Metal-binding</keyword>
<dbReference type="AlphaFoldDB" id="A0AAD5TLU6"/>
<dbReference type="InterPro" id="IPR047177">
    <property type="entry name" value="Pept_M20A"/>
</dbReference>
<dbReference type="EMBL" id="JADGJQ010000048">
    <property type="protein sequence ID" value="KAJ3175799.1"/>
    <property type="molecule type" value="Genomic_DNA"/>
</dbReference>
<reference evidence="9" key="1">
    <citation type="submission" date="2020-05" db="EMBL/GenBank/DDBJ databases">
        <title>Phylogenomic resolution of chytrid fungi.</title>
        <authorList>
            <person name="Stajich J.E."/>
            <person name="Amses K."/>
            <person name="Simmons R."/>
            <person name="Seto K."/>
            <person name="Myers J."/>
            <person name="Bonds A."/>
            <person name="Quandt C.A."/>
            <person name="Barry K."/>
            <person name="Liu P."/>
            <person name="Grigoriev I."/>
            <person name="Longcore J.E."/>
            <person name="James T.Y."/>
        </authorList>
    </citation>
    <scope>NUCLEOTIDE SEQUENCE</scope>
    <source>
        <strain evidence="9">JEL0379</strain>
    </source>
</reference>
<dbReference type="PROSITE" id="PS00759">
    <property type="entry name" value="ARGE_DAPE_CPG2_2"/>
    <property type="match status" value="1"/>
</dbReference>
<feature type="binding site" evidence="7">
    <location>
        <position position="567"/>
    </location>
    <ligand>
        <name>Zn(2+)</name>
        <dbReference type="ChEBI" id="CHEBI:29105"/>
        <label>1</label>
    </ligand>
</feature>
<evidence type="ECO:0000256" key="3">
    <source>
        <dbReference type="ARBA" id="ARBA00022723"/>
    </source>
</evidence>
<feature type="domain" description="Peptidase M20 dimerisation" evidence="8">
    <location>
        <begin position="293"/>
        <end position="438"/>
    </location>
</feature>
<dbReference type="Gene3D" id="1.10.150.900">
    <property type="match status" value="1"/>
</dbReference>
<keyword evidence="4" id="KW-0378">Hydrolase</keyword>
<keyword evidence="2" id="KW-0645">Protease</keyword>